<reference evidence="3 4" key="1">
    <citation type="submission" date="2018-02" db="EMBL/GenBank/DDBJ databases">
        <title>Jeotgalibacillus proteolyticum sp. nov. a protease producing bacterium isolated from ocean sediments of Laizhou Bay.</title>
        <authorList>
            <person name="Li Y."/>
        </authorList>
    </citation>
    <scope>NUCLEOTIDE SEQUENCE [LARGE SCALE GENOMIC DNA]</scope>
    <source>
        <strain evidence="3 4">22-7</strain>
    </source>
</reference>
<dbReference type="InterPro" id="IPR036188">
    <property type="entry name" value="FAD/NAD-bd_sf"/>
</dbReference>
<dbReference type="OrthoDB" id="269318at2"/>
<dbReference type="Gene3D" id="1.10.3110.10">
    <property type="entry name" value="protoporphyrinogen ix oxidase, domain 3"/>
    <property type="match status" value="1"/>
</dbReference>
<proteinExistence type="inferred from homology"/>
<dbReference type="GO" id="GO:0016491">
    <property type="term" value="F:oxidoreductase activity"/>
    <property type="evidence" value="ECO:0007669"/>
    <property type="project" value="InterPro"/>
</dbReference>
<evidence type="ECO:0000313" key="3">
    <source>
        <dbReference type="EMBL" id="PPA71109.1"/>
    </source>
</evidence>
<protein>
    <submittedName>
        <fullName evidence="3">Dehydrogenase</fullName>
    </submittedName>
</protein>
<evidence type="ECO:0000313" key="4">
    <source>
        <dbReference type="Proteomes" id="UP000239047"/>
    </source>
</evidence>
<dbReference type="Gene3D" id="3.90.660.20">
    <property type="entry name" value="Protoporphyrinogen oxidase, mitochondrial, domain 2"/>
    <property type="match status" value="1"/>
</dbReference>
<dbReference type="AlphaFoldDB" id="A0A2S5GDP5"/>
<comment type="caution">
    <text evidence="3">The sequence shown here is derived from an EMBL/GenBank/DDBJ whole genome shotgun (WGS) entry which is preliminary data.</text>
</comment>
<dbReference type="RefSeq" id="WP_104057858.1">
    <property type="nucleotide sequence ID" value="NZ_PREZ01000003.1"/>
</dbReference>
<dbReference type="Pfam" id="PF01593">
    <property type="entry name" value="Amino_oxidase"/>
    <property type="match status" value="1"/>
</dbReference>
<dbReference type="PANTHER" id="PTHR43734">
    <property type="entry name" value="PHYTOENE DESATURASE"/>
    <property type="match status" value="1"/>
</dbReference>
<comment type="similarity">
    <text evidence="1">Belongs to the carotenoid/retinoid oxidoreductase family. CrtN subfamily.</text>
</comment>
<organism evidence="3 4">
    <name type="scientific">Jeotgalibacillus proteolyticus</name>
    <dbReference type="NCBI Taxonomy" id="2082395"/>
    <lineage>
        <taxon>Bacteria</taxon>
        <taxon>Bacillati</taxon>
        <taxon>Bacillota</taxon>
        <taxon>Bacilli</taxon>
        <taxon>Bacillales</taxon>
        <taxon>Caryophanaceae</taxon>
        <taxon>Jeotgalibacillus</taxon>
    </lineage>
</organism>
<keyword evidence="4" id="KW-1185">Reference proteome</keyword>
<dbReference type="Gene3D" id="3.50.50.60">
    <property type="entry name" value="FAD/NAD(P)-binding domain"/>
    <property type="match status" value="2"/>
</dbReference>
<dbReference type="InterPro" id="IPR002937">
    <property type="entry name" value="Amino_oxidase"/>
</dbReference>
<evidence type="ECO:0000259" key="2">
    <source>
        <dbReference type="Pfam" id="PF01593"/>
    </source>
</evidence>
<accession>A0A2S5GDP5</accession>
<name>A0A2S5GDP5_9BACL</name>
<sequence>MKKYDVIVVGGGISGLVTAIYAAQAGKKTIVVEKQCRLGGNAVTNKKETIYFNLGGHALYYGDAYDTFKELGLSLKGGQPSLKAYGIWKNTLKTLPTGFTSLLKTPLLSFKGKMELASWLVKFKKLDTKPYNRISLQEWMEGNVKDAMVRTIFYAIIRTATYVSSPDLQAAGPALRQIQSVLKGVWYLDRGWGALIEELHSHALKQEVEFLTHTTVINVDRLNGVVQGIECKDGTRLNAENIVLAIPIDRACEMVQGVKDTSLQRWKDQSVKVTAACLDVALKRLPDPNNQFVYGLDQPVFLSNQSRAAYLSEDGSQVISLINYETKGNSKQDLQELEEVLDFLQPGWRKELEAKQFLSQITVCHDFMHMNRKENPGPSVPEIKGLYVAGEWASHGELLVDAATASAKRAAAQLLQK</sequence>
<dbReference type="SUPFAM" id="SSF51905">
    <property type="entry name" value="FAD/NAD(P)-binding domain"/>
    <property type="match status" value="1"/>
</dbReference>
<dbReference type="Proteomes" id="UP000239047">
    <property type="component" value="Unassembled WGS sequence"/>
</dbReference>
<gene>
    <name evidence="3" type="ORF">C4B60_10060</name>
</gene>
<dbReference type="PANTHER" id="PTHR43734:SF1">
    <property type="entry name" value="PHYTOENE DESATURASE"/>
    <property type="match status" value="1"/>
</dbReference>
<evidence type="ECO:0000256" key="1">
    <source>
        <dbReference type="ARBA" id="ARBA00038322"/>
    </source>
</evidence>
<feature type="domain" description="Amine oxidase" evidence="2">
    <location>
        <begin position="13"/>
        <end position="251"/>
    </location>
</feature>
<dbReference type="EMBL" id="PREZ01000003">
    <property type="protein sequence ID" value="PPA71109.1"/>
    <property type="molecule type" value="Genomic_DNA"/>
</dbReference>